<dbReference type="SUPFAM" id="SSF56601">
    <property type="entry name" value="beta-lactamase/transpeptidase-like"/>
    <property type="match status" value="1"/>
</dbReference>
<feature type="region of interest" description="Disordered" evidence="1">
    <location>
        <begin position="505"/>
        <end position="524"/>
    </location>
</feature>
<dbReference type="GO" id="GO:0008800">
    <property type="term" value="F:beta-lactamase activity"/>
    <property type="evidence" value="ECO:0007669"/>
    <property type="project" value="InterPro"/>
</dbReference>
<dbReference type="Pfam" id="PF13354">
    <property type="entry name" value="Beta-lactamase2"/>
    <property type="match status" value="1"/>
</dbReference>
<name>A0A6B1DS00_9CHLR</name>
<evidence type="ECO:0000259" key="2">
    <source>
        <dbReference type="Pfam" id="PF13354"/>
    </source>
</evidence>
<keyword evidence="3" id="KW-0378">Hydrolase</keyword>
<comment type="caution">
    <text evidence="3">The sequence shown here is derived from an EMBL/GenBank/DDBJ whole genome shotgun (WGS) entry which is preliminary data.</text>
</comment>
<dbReference type="AlphaFoldDB" id="A0A6B1DS00"/>
<evidence type="ECO:0000256" key="1">
    <source>
        <dbReference type="SAM" id="MobiDB-lite"/>
    </source>
</evidence>
<organism evidence="3">
    <name type="scientific">Caldilineaceae bacterium SB0662_bin_9</name>
    <dbReference type="NCBI Taxonomy" id="2605258"/>
    <lineage>
        <taxon>Bacteria</taxon>
        <taxon>Bacillati</taxon>
        <taxon>Chloroflexota</taxon>
        <taxon>Caldilineae</taxon>
        <taxon>Caldilineales</taxon>
        <taxon>Caldilineaceae</taxon>
    </lineage>
</organism>
<accession>A0A6B1DS00</accession>
<dbReference type="Gene3D" id="3.40.710.10">
    <property type="entry name" value="DD-peptidase/beta-lactamase superfamily"/>
    <property type="match status" value="1"/>
</dbReference>
<evidence type="ECO:0000313" key="3">
    <source>
        <dbReference type="EMBL" id="MYD89473.1"/>
    </source>
</evidence>
<dbReference type="PANTHER" id="PTHR35333">
    <property type="entry name" value="BETA-LACTAMASE"/>
    <property type="match status" value="1"/>
</dbReference>
<feature type="domain" description="Beta-lactamase class A catalytic" evidence="2">
    <location>
        <begin position="295"/>
        <end position="468"/>
    </location>
</feature>
<protein>
    <submittedName>
        <fullName evidence="3">Serine hydrolase</fullName>
    </submittedName>
</protein>
<dbReference type="PANTHER" id="PTHR35333:SF3">
    <property type="entry name" value="BETA-LACTAMASE-TYPE TRANSPEPTIDASE FOLD CONTAINING PROTEIN"/>
    <property type="match status" value="1"/>
</dbReference>
<dbReference type="InterPro" id="IPR045155">
    <property type="entry name" value="Beta-lactam_cat"/>
</dbReference>
<dbReference type="GO" id="GO:0046677">
    <property type="term" value="P:response to antibiotic"/>
    <property type="evidence" value="ECO:0007669"/>
    <property type="project" value="InterPro"/>
</dbReference>
<reference evidence="3" key="1">
    <citation type="submission" date="2019-09" db="EMBL/GenBank/DDBJ databases">
        <title>Characterisation of the sponge microbiome using genome-centric metagenomics.</title>
        <authorList>
            <person name="Engelberts J.P."/>
            <person name="Robbins S.J."/>
            <person name="De Goeij J.M."/>
            <person name="Aranda M."/>
            <person name="Bell S.C."/>
            <person name="Webster N.S."/>
        </authorList>
    </citation>
    <scope>NUCLEOTIDE SEQUENCE</scope>
    <source>
        <strain evidence="3">SB0662_bin_9</strain>
    </source>
</reference>
<gene>
    <name evidence="3" type="ORF">F4Y08_03910</name>
</gene>
<sequence>MGSWLRVLAPLVVCLALVRLYSWYKMDAAPIPPGVLIGYEDYSDAASEAEVVDLIRARVGDRILVLFNGERLILEAEEIGLQIDTQRILQETAQYLEGDVFVRLVLRQVLGLPPEIHHVPMYYAIDFERARVWLHAINERYRTKSQPYRLLPVDRDWLAGQGDGDGSSPSVDLAFMPYAYPDWTWKEGPRGMQVDVETSLTTLAEAFLGPGDRVWTLATVEDPPLAPELGSLAEVLDNFTASFHGFASFWMQDLTTGEVVEVDSQVAFSGMSTLKLLVVMAVLEAIDGIASAPDLGQWIDLGLVDSNNAAANLLMQYLGDGSVVAGAAAVTDFARSLGLENSFFLTGYDDPTRVVPLVTPANQSVWDTRPDTHLQSTAADMGRILAGMYECTQGRGVFIDTYPDTITPEECRDALFYLSGNRFLEMLWGGLPEKETQTVWHKHGFTEEQHANVALVWGPTGPYVLSLFLYKPGWLDWDVSNSTMYNVSRITWRLQEEVAAAGSRTFQSSMELPTPQGYVQQPNR</sequence>
<dbReference type="GO" id="GO:0030655">
    <property type="term" value="P:beta-lactam antibiotic catabolic process"/>
    <property type="evidence" value="ECO:0007669"/>
    <property type="project" value="InterPro"/>
</dbReference>
<proteinExistence type="predicted"/>
<dbReference type="EMBL" id="VXPY01000024">
    <property type="protein sequence ID" value="MYD89473.1"/>
    <property type="molecule type" value="Genomic_DNA"/>
</dbReference>
<dbReference type="InterPro" id="IPR000871">
    <property type="entry name" value="Beta-lactam_class-A"/>
</dbReference>
<dbReference type="InterPro" id="IPR012338">
    <property type="entry name" value="Beta-lactam/transpept-like"/>
</dbReference>